<dbReference type="SUPFAM" id="SSF88659">
    <property type="entry name" value="Sigma3 and sigma4 domains of RNA polymerase sigma factors"/>
    <property type="match status" value="1"/>
</dbReference>
<dbReference type="GO" id="GO:0016987">
    <property type="term" value="F:sigma factor activity"/>
    <property type="evidence" value="ECO:0007669"/>
    <property type="project" value="UniProtKB-KW"/>
</dbReference>
<evidence type="ECO:0000256" key="4">
    <source>
        <dbReference type="ARBA" id="ARBA00023163"/>
    </source>
</evidence>
<dbReference type="AlphaFoldDB" id="A0A7V1I5G8"/>
<dbReference type="Pfam" id="PF04545">
    <property type="entry name" value="Sigma70_r4"/>
    <property type="match status" value="1"/>
</dbReference>
<dbReference type="InterPro" id="IPR013324">
    <property type="entry name" value="RNA_pol_sigma_r3/r4-like"/>
</dbReference>
<reference evidence="6" key="1">
    <citation type="journal article" date="2020" name="mSystems">
        <title>Genome- and Community-Level Interaction Insights into Carbon Utilization and Element Cycling Functions of Hydrothermarchaeota in Hydrothermal Sediment.</title>
        <authorList>
            <person name="Zhou Z."/>
            <person name="Liu Y."/>
            <person name="Xu W."/>
            <person name="Pan J."/>
            <person name="Luo Z.H."/>
            <person name="Li M."/>
        </authorList>
    </citation>
    <scope>NUCLEOTIDE SEQUENCE [LARGE SCALE GENOMIC DNA]</scope>
    <source>
        <strain evidence="6">HyVt-45</strain>
    </source>
</reference>
<evidence type="ECO:0000256" key="3">
    <source>
        <dbReference type="ARBA" id="ARBA00023125"/>
    </source>
</evidence>
<dbReference type="InterPro" id="IPR000943">
    <property type="entry name" value="RNA_pol_sigma70"/>
</dbReference>
<comment type="caution">
    <text evidence="6">The sequence shown here is derived from an EMBL/GenBank/DDBJ whole genome shotgun (WGS) entry which is preliminary data.</text>
</comment>
<organism evidence="6">
    <name type="scientific">Desulfofervidus auxilii</name>
    <dbReference type="NCBI Taxonomy" id="1621989"/>
    <lineage>
        <taxon>Bacteria</taxon>
        <taxon>Pseudomonadati</taxon>
        <taxon>Thermodesulfobacteriota</taxon>
        <taxon>Candidatus Desulfofervidia</taxon>
        <taxon>Candidatus Desulfofervidales</taxon>
        <taxon>Candidatus Desulfofervidaceae</taxon>
        <taxon>Candidatus Desulfofervidus</taxon>
    </lineage>
</organism>
<dbReference type="EMBL" id="DRKW01000286">
    <property type="protein sequence ID" value="HEB74540.1"/>
    <property type="molecule type" value="Genomic_DNA"/>
</dbReference>
<proteinExistence type="predicted"/>
<evidence type="ECO:0000256" key="2">
    <source>
        <dbReference type="ARBA" id="ARBA00023082"/>
    </source>
</evidence>
<sequence>PEEAVIKMDLARQTRQVLSTLTPREEKVLRMRFGIGDRTNHTLEEVGKFFALTRERIRQIEAKALRKIRHPSRSKFLKSYLER</sequence>
<dbReference type="Gene3D" id="1.10.10.10">
    <property type="entry name" value="Winged helix-like DNA-binding domain superfamily/Winged helix DNA-binding domain"/>
    <property type="match status" value="1"/>
</dbReference>
<accession>A0A7V1I5G8</accession>
<keyword evidence="1" id="KW-0805">Transcription regulation</keyword>
<dbReference type="FunFam" id="1.10.10.10:FF:000004">
    <property type="entry name" value="RNA polymerase sigma factor SigA"/>
    <property type="match status" value="1"/>
</dbReference>
<evidence type="ECO:0000259" key="5">
    <source>
        <dbReference type="PROSITE" id="PS00716"/>
    </source>
</evidence>
<dbReference type="Proteomes" id="UP000886268">
    <property type="component" value="Unassembled WGS sequence"/>
</dbReference>
<dbReference type="PANTHER" id="PTHR30603:SF60">
    <property type="entry name" value="RNA POLYMERASE SIGMA FACTOR RPOD"/>
    <property type="match status" value="1"/>
</dbReference>
<name>A0A7V1I5G8_DESA2</name>
<dbReference type="PROSITE" id="PS00716">
    <property type="entry name" value="SIGMA70_2"/>
    <property type="match status" value="1"/>
</dbReference>
<protein>
    <submittedName>
        <fullName evidence="6">RNA polymerase sigma factor RpoD</fullName>
    </submittedName>
</protein>
<dbReference type="InterPro" id="IPR007630">
    <property type="entry name" value="RNA_pol_sigma70_r4"/>
</dbReference>
<dbReference type="InterPro" id="IPR050239">
    <property type="entry name" value="Sigma-70_RNA_pol_init_factors"/>
</dbReference>
<dbReference type="InterPro" id="IPR036388">
    <property type="entry name" value="WH-like_DNA-bd_sf"/>
</dbReference>
<dbReference type="PRINTS" id="PR00046">
    <property type="entry name" value="SIGMA70FCT"/>
</dbReference>
<evidence type="ECO:0000313" key="6">
    <source>
        <dbReference type="EMBL" id="HEB74540.1"/>
    </source>
</evidence>
<feature type="domain" description="RNA polymerase sigma-70" evidence="5">
    <location>
        <begin position="42"/>
        <end position="68"/>
    </location>
</feature>
<dbReference type="CDD" id="cd06171">
    <property type="entry name" value="Sigma70_r4"/>
    <property type="match status" value="1"/>
</dbReference>
<evidence type="ECO:0000256" key="1">
    <source>
        <dbReference type="ARBA" id="ARBA00023015"/>
    </source>
</evidence>
<dbReference type="GO" id="GO:0006352">
    <property type="term" value="P:DNA-templated transcription initiation"/>
    <property type="evidence" value="ECO:0007669"/>
    <property type="project" value="InterPro"/>
</dbReference>
<keyword evidence="4" id="KW-0804">Transcription</keyword>
<dbReference type="GO" id="GO:0003677">
    <property type="term" value="F:DNA binding"/>
    <property type="evidence" value="ECO:0007669"/>
    <property type="project" value="UniProtKB-KW"/>
</dbReference>
<keyword evidence="2" id="KW-0731">Sigma factor</keyword>
<feature type="non-terminal residue" evidence="6">
    <location>
        <position position="1"/>
    </location>
</feature>
<dbReference type="PANTHER" id="PTHR30603">
    <property type="entry name" value="RNA POLYMERASE SIGMA FACTOR RPO"/>
    <property type="match status" value="1"/>
</dbReference>
<gene>
    <name evidence="6" type="ORF">ENJ03_04900</name>
</gene>
<keyword evidence="3" id="KW-0238">DNA-binding</keyword>